<organism evidence="2 3">
    <name type="scientific">Funneliformis mosseae</name>
    <name type="common">Endomycorrhizal fungus</name>
    <name type="synonym">Glomus mosseae</name>
    <dbReference type="NCBI Taxonomy" id="27381"/>
    <lineage>
        <taxon>Eukaryota</taxon>
        <taxon>Fungi</taxon>
        <taxon>Fungi incertae sedis</taxon>
        <taxon>Mucoromycota</taxon>
        <taxon>Glomeromycotina</taxon>
        <taxon>Glomeromycetes</taxon>
        <taxon>Glomerales</taxon>
        <taxon>Glomeraceae</taxon>
        <taxon>Funneliformis</taxon>
    </lineage>
</organism>
<feature type="compositionally biased region" description="Basic and acidic residues" evidence="1">
    <location>
        <begin position="254"/>
        <end position="264"/>
    </location>
</feature>
<proteinExistence type="predicted"/>
<feature type="region of interest" description="Disordered" evidence="1">
    <location>
        <begin position="246"/>
        <end position="286"/>
    </location>
</feature>
<dbReference type="AlphaFoldDB" id="A0A9N9ESM0"/>
<name>A0A9N9ESM0_FUNMO</name>
<evidence type="ECO:0000256" key="1">
    <source>
        <dbReference type="SAM" id="MobiDB-lite"/>
    </source>
</evidence>
<dbReference type="EMBL" id="CAJVPP010007624">
    <property type="protein sequence ID" value="CAG8690193.1"/>
    <property type="molecule type" value="Genomic_DNA"/>
</dbReference>
<gene>
    <name evidence="2" type="ORF">FMOSSE_LOCUS13306</name>
</gene>
<keyword evidence="3" id="KW-1185">Reference proteome</keyword>
<dbReference type="Proteomes" id="UP000789375">
    <property type="component" value="Unassembled WGS sequence"/>
</dbReference>
<evidence type="ECO:0000313" key="3">
    <source>
        <dbReference type="Proteomes" id="UP000789375"/>
    </source>
</evidence>
<sequence>MLSDISEPGPCFEYFLHTSYQDWDSVRYHKFWKNSGLALDKSTLTRSFLKQIQLIQAQVATHGTASSHGYGLRLRYYSYPWNCVFAWLWTASPLLATATHGTASSHGYGLRLRCSQLVESKKNGRIDRFWLKSLPEQNRKLSKDDKINAETVFVSCDLQIGGTSCNNSVQLGGTRNENEQPYEKRVQAGVVRQTLEEIYSSDLSEGVSPVGNTDDIINARTFSKRDLNCEKNDDVVTKRSKIEEKSQDLPIEATSEKSTEDESRNTPSPFIYINSDSETDEEHKLDEDDDGFFDDMKAVSFNDYLNQNKESEWKLRDGRLIVDIVNIKTAELIKLASEREKKERTQFMKSVIRLGLSSIIDLSSEFEDGMYTWFEQEWTDIKRKVYGVVNMEPNVFEGEITNVIDIVEEMCDKYKYNEVRDYLFKIRTGDHSQIVQQIATVYFYVIDEFLKNPFIFVDKTGKYQELSEIEYAMAMTTPIINNVFSDTFDYLKLRWGETLSNPMSDRRRKIDLRIVHKAKKFELSHSECAKAPTPGKAVQDRSKCLRTLKGVLDNLLKEDLSDEEVQDSKILGIQFAGIELLDDGLYFGLEGPTFSFPAQLINIKCLRGALEALYFFKQEIVKKMMLIPDPKKVNHPYNQIFHSNSDKKETVILKDLMLTEESNADTHSFRQRSWA</sequence>
<accession>A0A9N9ESM0</accession>
<evidence type="ECO:0000313" key="2">
    <source>
        <dbReference type="EMBL" id="CAG8690193.1"/>
    </source>
</evidence>
<protein>
    <submittedName>
        <fullName evidence="2">2059_t:CDS:1</fullName>
    </submittedName>
</protein>
<comment type="caution">
    <text evidence="2">The sequence shown here is derived from an EMBL/GenBank/DDBJ whole genome shotgun (WGS) entry which is preliminary data.</text>
</comment>
<reference evidence="2" key="1">
    <citation type="submission" date="2021-06" db="EMBL/GenBank/DDBJ databases">
        <authorList>
            <person name="Kallberg Y."/>
            <person name="Tangrot J."/>
            <person name="Rosling A."/>
        </authorList>
    </citation>
    <scope>NUCLEOTIDE SEQUENCE</scope>
    <source>
        <strain evidence="2">87-6 pot B 2015</strain>
    </source>
</reference>